<sequence>MSYTPEEYRSVELRTHFARECMHEYESFPLSAIEEKILESVIHRDGYISLLQEEEFERHYNIRFKILSRHQVTLQEAWTLFVERIIVDRDESYFLKRNDVPRRYLLWSLLAAADPSSIHLSHVHVGSSNNSEIHVYDHIALSFVVDGEGVEVVGRIEQYGYS</sequence>
<accession>A0AAD3GYW7</accession>
<organism evidence="1 2">
    <name type="scientific">Chaetoceros tenuissimus</name>
    <dbReference type="NCBI Taxonomy" id="426638"/>
    <lineage>
        <taxon>Eukaryota</taxon>
        <taxon>Sar</taxon>
        <taxon>Stramenopiles</taxon>
        <taxon>Ochrophyta</taxon>
        <taxon>Bacillariophyta</taxon>
        <taxon>Coscinodiscophyceae</taxon>
        <taxon>Chaetocerotophycidae</taxon>
        <taxon>Chaetocerotales</taxon>
        <taxon>Chaetocerotaceae</taxon>
        <taxon>Chaetoceros</taxon>
    </lineage>
</organism>
<keyword evidence="2" id="KW-1185">Reference proteome</keyword>
<evidence type="ECO:0000313" key="2">
    <source>
        <dbReference type="Proteomes" id="UP001054902"/>
    </source>
</evidence>
<dbReference type="Proteomes" id="UP001054902">
    <property type="component" value="Unassembled WGS sequence"/>
</dbReference>
<dbReference type="EMBL" id="BLLK01000019">
    <property type="protein sequence ID" value="GFH44176.1"/>
    <property type="molecule type" value="Genomic_DNA"/>
</dbReference>
<name>A0AAD3GYW7_9STRA</name>
<gene>
    <name evidence="1" type="ORF">CTEN210_00650</name>
</gene>
<reference evidence="1 2" key="1">
    <citation type="journal article" date="2021" name="Sci. Rep.">
        <title>The genome of the diatom Chaetoceros tenuissimus carries an ancient integrated fragment of an extant virus.</title>
        <authorList>
            <person name="Hongo Y."/>
            <person name="Kimura K."/>
            <person name="Takaki Y."/>
            <person name="Yoshida Y."/>
            <person name="Baba S."/>
            <person name="Kobayashi G."/>
            <person name="Nagasaki K."/>
            <person name="Hano T."/>
            <person name="Tomaru Y."/>
        </authorList>
    </citation>
    <scope>NUCLEOTIDE SEQUENCE [LARGE SCALE GENOMIC DNA]</scope>
    <source>
        <strain evidence="1 2">NIES-3715</strain>
    </source>
</reference>
<evidence type="ECO:0000313" key="1">
    <source>
        <dbReference type="EMBL" id="GFH44176.1"/>
    </source>
</evidence>
<protein>
    <submittedName>
        <fullName evidence="1">Uncharacterized protein</fullName>
    </submittedName>
</protein>
<comment type="caution">
    <text evidence="1">The sequence shown here is derived from an EMBL/GenBank/DDBJ whole genome shotgun (WGS) entry which is preliminary data.</text>
</comment>
<proteinExistence type="predicted"/>
<dbReference type="AlphaFoldDB" id="A0AAD3GYW7"/>